<gene>
    <name evidence="1" type="ORF">ALO_02186</name>
</gene>
<dbReference type="AlphaFoldDB" id="F7NEH4"/>
<dbReference type="STRING" id="1009370.ALO_02186"/>
<dbReference type="eggNOG" id="ENOG503384Z">
    <property type="taxonomic scope" value="Bacteria"/>
</dbReference>
<sequence>MVQFETAENAAENCPHCRSRVEARQYKFCPFCGGNLSAAVSKEASDCRYDDVETVEDIIRVYEQFVAEKKHQGLPDDVIQAAAAEWANKLKAKVQTKINLSEKKRVSPPPWETDIFSVVLKYCPHPEQLADRLQQYLLRSRTAIRMALLATPSLIIYQRKLDKIVPILREFLAEQATIALIPGRFIADQSFTQVYPAWSQLDGVTRRLIEAAPPLLWAGQTIYGVYRITHEAAGLAILVISDQGLYFLSGDTGVPDCHWRDIPYYLLEDVYSSNIAGILEVVHRHTGQEEIDFPLSEEAEAAYETIQRARKAGDARLQIRRRCSKCGAVGQENAFRAYERDQCEYCGFDLERKLLYR</sequence>
<organism evidence="1 2">
    <name type="scientific">Acetonema longum DSM 6540</name>
    <dbReference type="NCBI Taxonomy" id="1009370"/>
    <lineage>
        <taxon>Bacteria</taxon>
        <taxon>Bacillati</taxon>
        <taxon>Bacillota</taxon>
        <taxon>Negativicutes</taxon>
        <taxon>Acetonemataceae</taxon>
        <taxon>Acetonema</taxon>
    </lineage>
</organism>
<accession>F7NEH4</accession>
<reference evidence="1 2" key="1">
    <citation type="journal article" date="2011" name="EMBO J.">
        <title>Structural diversity of bacterial flagellar motors.</title>
        <authorList>
            <person name="Chen S."/>
            <person name="Beeby M."/>
            <person name="Murphy G.E."/>
            <person name="Leadbetter J.R."/>
            <person name="Hendrixson D.R."/>
            <person name="Briegel A."/>
            <person name="Li Z."/>
            <person name="Shi J."/>
            <person name="Tocheva E.I."/>
            <person name="Muller A."/>
            <person name="Dobro M.J."/>
            <person name="Jensen G.J."/>
        </authorList>
    </citation>
    <scope>NUCLEOTIDE SEQUENCE [LARGE SCALE GENOMIC DNA]</scope>
    <source>
        <strain evidence="1 2">DSM 6540</strain>
    </source>
</reference>
<dbReference type="OrthoDB" id="1677685at2"/>
<protein>
    <submittedName>
        <fullName evidence="1">Uncharacterized protein</fullName>
    </submittedName>
</protein>
<evidence type="ECO:0000313" key="1">
    <source>
        <dbReference type="EMBL" id="EGO65385.1"/>
    </source>
</evidence>
<evidence type="ECO:0000313" key="2">
    <source>
        <dbReference type="Proteomes" id="UP000003240"/>
    </source>
</evidence>
<comment type="caution">
    <text evidence="1">The sequence shown here is derived from an EMBL/GenBank/DDBJ whole genome shotgun (WGS) entry which is preliminary data.</text>
</comment>
<name>F7NEH4_9FIRM</name>
<dbReference type="RefSeq" id="WP_004092357.1">
    <property type="nucleotide sequence ID" value="NZ_AFGF01000017.1"/>
</dbReference>
<proteinExistence type="predicted"/>
<dbReference type="EMBL" id="AFGF01000017">
    <property type="protein sequence ID" value="EGO65385.1"/>
    <property type="molecule type" value="Genomic_DNA"/>
</dbReference>
<keyword evidence="2" id="KW-1185">Reference proteome</keyword>
<dbReference type="Proteomes" id="UP000003240">
    <property type="component" value="Unassembled WGS sequence"/>
</dbReference>